<keyword evidence="3" id="KW-1185">Reference proteome</keyword>
<proteinExistence type="predicted"/>
<dbReference type="EMBL" id="CAXHTA020000005">
    <property type="protein sequence ID" value="CAL5221178.1"/>
    <property type="molecule type" value="Genomic_DNA"/>
</dbReference>
<gene>
    <name evidence="2" type="primary">g3323</name>
    <name evidence="2" type="ORF">VP750_LOCUS2837</name>
</gene>
<evidence type="ECO:0000256" key="1">
    <source>
        <dbReference type="SAM" id="MobiDB-lite"/>
    </source>
</evidence>
<dbReference type="InterPro" id="IPR009511">
    <property type="entry name" value="MAD1/Cdc20-bound-Mad2-bd"/>
</dbReference>
<name>A0ABP1FMH8_9CHLO</name>
<dbReference type="InterPro" id="IPR053729">
    <property type="entry name" value="MAD2L1BP_domain_sf"/>
</dbReference>
<dbReference type="Gene3D" id="3.30.900.20">
    <property type="match status" value="1"/>
</dbReference>
<sequence length="263" mass="27657">MRNQIPMLYGELRSSAEDAASAATPGRRSGKRKRSDKFVAAAEQLLSSLSPKLFADAQDAEIMIILGSSPMRAQEAYSMTCSTAGISPSQSVEVNSEQPPANYTATAAKTVLRKLILATAAGPEGPASKGATRLFVLIRRPADAELLSGFLPKRGLQIRMRKGVQVRISVKGAGQSNVSTGQGTQGMSVSQASEMSWSQAGGCCVEDACLGGNADQQGSHDQGSMRAEQQLASGAEHIWYQSTVSLKGITQVSSQPMDVGGFM</sequence>
<feature type="region of interest" description="Disordered" evidence="1">
    <location>
        <begin position="15"/>
        <end position="35"/>
    </location>
</feature>
<evidence type="ECO:0000313" key="2">
    <source>
        <dbReference type="EMBL" id="CAL5221178.1"/>
    </source>
</evidence>
<accession>A0ABP1FMH8</accession>
<dbReference type="PANTHER" id="PTHR15681">
    <property type="entry name" value="MAD2L1-BINDING PROTEIN"/>
    <property type="match status" value="1"/>
</dbReference>
<reference evidence="2 3" key="1">
    <citation type="submission" date="2024-06" db="EMBL/GenBank/DDBJ databases">
        <authorList>
            <person name="Kraege A."/>
            <person name="Thomma B."/>
        </authorList>
    </citation>
    <scope>NUCLEOTIDE SEQUENCE [LARGE SCALE GENOMIC DNA]</scope>
</reference>
<comment type="caution">
    <text evidence="2">The sequence shown here is derived from an EMBL/GenBank/DDBJ whole genome shotgun (WGS) entry which is preliminary data.</text>
</comment>
<evidence type="ECO:0000313" key="3">
    <source>
        <dbReference type="Proteomes" id="UP001497392"/>
    </source>
</evidence>
<organism evidence="2 3">
    <name type="scientific">Coccomyxa viridis</name>
    <dbReference type="NCBI Taxonomy" id="1274662"/>
    <lineage>
        <taxon>Eukaryota</taxon>
        <taxon>Viridiplantae</taxon>
        <taxon>Chlorophyta</taxon>
        <taxon>core chlorophytes</taxon>
        <taxon>Trebouxiophyceae</taxon>
        <taxon>Trebouxiophyceae incertae sedis</taxon>
        <taxon>Coccomyxaceae</taxon>
        <taxon>Coccomyxa</taxon>
    </lineage>
</organism>
<dbReference type="Proteomes" id="UP001497392">
    <property type="component" value="Unassembled WGS sequence"/>
</dbReference>
<dbReference type="PANTHER" id="PTHR15681:SF1">
    <property type="entry name" value="MAD2L1-BINDING PROTEIN"/>
    <property type="match status" value="1"/>
</dbReference>
<protein>
    <submittedName>
        <fullName evidence="2">G3323 protein</fullName>
    </submittedName>
</protein>